<dbReference type="Proteomes" id="UP000594261">
    <property type="component" value="Unassembled WGS sequence"/>
</dbReference>
<evidence type="ECO:0000313" key="3">
    <source>
        <dbReference type="Proteomes" id="UP000594261"/>
    </source>
</evidence>
<protein>
    <submittedName>
        <fullName evidence="2">Uncharacterized protein</fullName>
    </submittedName>
</protein>
<proteinExistence type="predicted"/>
<feature type="region of interest" description="Disordered" evidence="1">
    <location>
        <begin position="1"/>
        <end position="51"/>
    </location>
</feature>
<sequence length="80" mass="8757">MAYKRMVAGNMDPKRKRSGGLRTKQAGRGSCRGRVEGEGIRNRPPTTMGRVGLGARENQLVWSSLMSNGGGRKEIRSLLI</sequence>
<evidence type="ECO:0000256" key="1">
    <source>
        <dbReference type="SAM" id="MobiDB-lite"/>
    </source>
</evidence>
<evidence type="ECO:0000313" key="2">
    <source>
        <dbReference type="EnsemblPlants" id="QL93p2007_0042:mrna"/>
    </source>
</evidence>
<organism evidence="2 3">
    <name type="scientific">Quercus lobata</name>
    <name type="common">Valley oak</name>
    <dbReference type="NCBI Taxonomy" id="97700"/>
    <lineage>
        <taxon>Eukaryota</taxon>
        <taxon>Viridiplantae</taxon>
        <taxon>Streptophyta</taxon>
        <taxon>Embryophyta</taxon>
        <taxon>Tracheophyta</taxon>
        <taxon>Spermatophyta</taxon>
        <taxon>Magnoliopsida</taxon>
        <taxon>eudicotyledons</taxon>
        <taxon>Gunneridae</taxon>
        <taxon>Pentapetalae</taxon>
        <taxon>rosids</taxon>
        <taxon>fabids</taxon>
        <taxon>Fagales</taxon>
        <taxon>Fagaceae</taxon>
        <taxon>Quercus</taxon>
    </lineage>
</organism>
<dbReference type="EnsemblPlants" id="QL93p2007_0042:mrna">
    <property type="protein sequence ID" value="QL93p2007_0042:mrna"/>
    <property type="gene ID" value="QL93p2007_0042"/>
</dbReference>
<dbReference type="InParanoid" id="A0A7N2N803"/>
<keyword evidence="3" id="KW-1185">Reference proteome</keyword>
<accession>A0A7N2N803</accession>
<dbReference type="Gramene" id="QL93p2007_0042:mrna">
    <property type="protein sequence ID" value="QL93p2007_0042:mrna"/>
    <property type="gene ID" value="QL93p2007_0042"/>
</dbReference>
<reference evidence="2" key="1">
    <citation type="submission" date="2021-01" db="UniProtKB">
        <authorList>
            <consortium name="EnsemblPlants"/>
        </authorList>
    </citation>
    <scope>IDENTIFICATION</scope>
</reference>
<dbReference type="AlphaFoldDB" id="A0A7N2N803"/>
<name>A0A7N2N803_QUELO</name>